<feature type="transmembrane region" description="Helical" evidence="1">
    <location>
        <begin position="148"/>
        <end position="166"/>
    </location>
</feature>
<dbReference type="PANTHER" id="PTHR12242:SF49">
    <property type="entry name" value="HEADBUTT, ISOFORM E"/>
    <property type="match status" value="1"/>
</dbReference>
<evidence type="ECO:0000256" key="1">
    <source>
        <dbReference type="SAM" id="Phobius"/>
    </source>
</evidence>
<dbReference type="InterPro" id="IPR049352">
    <property type="entry name" value="Rost"/>
</dbReference>
<reference evidence="2" key="1">
    <citation type="submission" date="2020-08" db="EMBL/GenBank/DDBJ databases">
        <title>Genome sequencing and assembly of the red palm weevil Rhynchophorus ferrugineus.</title>
        <authorList>
            <person name="Dias G.B."/>
            <person name="Bergman C.M."/>
            <person name="Manee M."/>
        </authorList>
    </citation>
    <scope>NUCLEOTIDE SEQUENCE</scope>
    <source>
        <strain evidence="2">AA-2017</strain>
        <tissue evidence="2">Whole larva</tissue>
    </source>
</reference>
<evidence type="ECO:0008006" key="4">
    <source>
        <dbReference type="Google" id="ProtNLM"/>
    </source>
</evidence>
<evidence type="ECO:0000313" key="2">
    <source>
        <dbReference type="EMBL" id="KAF7280190.1"/>
    </source>
</evidence>
<keyword evidence="1" id="KW-0812">Transmembrane</keyword>
<dbReference type="EMBL" id="JAACXV010000317">
    <property type="protein sequence ID" value="KAF7280190.1"/>
    <property type="molecule type" value="Genomic_DNA"/>
</dbReference>
<feature type="transmembrane region" description="Helical" evidence="1">
    <location>
        <begin position="79"/>
        <end position="102"/>
    </location>
</feature>
<dbReference type="Pfam" id="PF21534">
    <property type="entry name" value="Rost"/>
    <property type="match status" value="1"/>
</dbReference>
<dbReference type="AlphaFoldDB" id="A0A834IG57"/>
<gene>
    <name evidence="2" type="ORF">GWI33_006316</name>
</gene>
<keyword evidence="1" id="KW-0472">Membrane</keyword>
<feature type="transmembrane region" description="Helical" evidence="1">
    <location>
        <begin position="219"/>
        <end position="241"/>
    </location>
</feature>
<dbReference type="GO" id="GO:0016020">
    <property type="term" value="C:membrane"/>
    <property type="evidence" value="ECO:0007669"/>
    <property type="project" value="TreeGrafter"/>
</dbReference>
<organism evidence="2 3">
    <name type="scientific">Rhynchophorus ferrugineus</name>
    <name type="common">Red palm weevil</name>
    <name type="synonym">Curculio ferrugineus</name>
    <dbReference type="NCBI Taxonomy" id="354439"/>
    <lineage>
        <taxon>Eukaryota</taxon>
        <taxon>Metazoa</taxon>
        <taxon>Ecdysozoa</taxon>
        <taxon>Arthropoda</taxon>
        <taxon>Hexapoda</taxon>
        <taxon>Insecta</taxon>
        <taxon>Pterygota</taxon>
        <taxon>Neoptera</taxon>
        <taxon>Endopterygota</taxon>
        <taxon>Coleoptera</taxon>
        <taxon>Polyphaga</taxon>
        <taxon>Cucujiformia</taxon>
        <taxon>Curculionidae</taxon>
        <taxon>Dryophthorinae</taxon>
        <taxon>Rhynchophorus</taxon>
    </lineage>
</organism>
<sequence>MVGPSWKKYFSLRQVSLAHERPITFILSQWQTDRNVPNIKYCIYRVCVFLTFFVSWVFSIANEKTHDGSTKWAIYLTNWGYTICMLQALSVSIMILISCILPKRQGTILTLYPVYWLLNIIATPVAFTITVIYWTLIYNAEQAKLDAMNFLVHGCNSILMYLDLWVVSHPVKIFHFLYPLALSFIYAIFTYIYYACGGVSKDGTPYIYPIIKWDQPSKTTLVCFSVMVFMILIHICTFGMYKGRLYIYELIMSRKTLPPKSPQDPKGYDNTGMTTETV</sequence>
<feature type="transmembrane region" description="Helical" evidence="1">
    <location>
        <begin position="114"/>
        <end position="136"/>
    </location>
</feature>
<proteinExistence type="predicted"/>
<evidence type="ECO:0000313" key="3">
    <source>
        <dbReference type="Proteomes" id="UP000625711"/>
    </source>
</evidence>
<accession>A0A834IG57</accession>
<protein>
    <recommendedName>
        <fullName evidence="4">Protein rolling stone</fullName>
    </recommendedName>
</protein>
<dbReference type="OrthoDB" id="419711at2759"/>
<keyword evidence="1" id="KW-1133">Transmembrane helix</keyword>
<name>A0A834IG57_RHYFE</name>
<comment type="caution">
    <text evidence="2">The sequence shown here is derived from an EMBL/GenBank/DDBJ whole genome shotgun (WGS) entry which is preliminary data.</text>
</comment>
<feature type="transmembrane region" description="Helical" evidence="1">
    <location>
        <begin position="173"/>
        <end position="194"/>
    </location>
</feature>
<dbReference type="Proteomes" id="UP000625711">
    <property type="component" value="Unassembled WGS sequence"/>
</dbReference>
<feature type="transmembrane region" description="Helical" evidence="1">
    <location>
        <begin position="42"/>
        <end position="59"/>
    </location>
</feature>
<keyword evidence="3" id="KW-1185">Reference proteome</keyword>
<dbReference type="PANTHER" id="PTHR12242">
    <property type="entry name" value="OS02G0130600 PROTEIN-RELATED"/>
    <property type="match status" value="1"/>
</dbReference>